<dbReference type="InterPro" id="IPR045946">
    <property type="entry name" value="DUF6366"/>
</dbReference>
<dbReference type="RefSeq" id="WP_204711142.1">
    <property type="nucleotide sequence ID" value="NZ_JBHSZV010000054.1"/>
</dbReference>
<dbReference type="EMBL" id="JBHSZV010000054">
    <property type="protein sequence ID" value="MFC7063781.1"/>
    <property type="molecule type" value="Genomic_DNA"/>
</dbReference>
<keyword evidence="2" id="KW-0812">Transmembrane</keyword>
<sequence>MNDNKETPEERRERLRQEELRKNPAGSVHGGGLADLVGSLGWKGSGFLVIAIIIVFIVAHFLFK</sequence>
<dbReference type="Proteomes" id="UP001596410">
    <property type="component" value="Unassembled WGS sequence"/>
</dbReference>
<gene>
    <name evidence="3" type="ORF">ACFQIC_18440</name>
</gene>
<proteinExistence type="predicted"/>
<keyword evidence="4" id="KW-1185">Reference proteome</keyword>
<evidence type="ECO:0000313" key="4">
    <source>
        <dbReference type="Proteomes" id="UP001596410"/>
    </source>
</evidence>
<evidence type="ECO:0000313" key="3">
    <source>
        <dbReference type="EMBL" id="MFC7063781.1"/>
    </source>
</evidence>
<keyword evidence="2" id="KW-0472">Membrane</keyword>
<accession>A0ABW2ES42</accession>
<feature type="compositionally biased region" description="Basic and acidic residues" evidence="1">
    <location>
        <begin position="1"/>
        <end position="22"/>
    </location>
</feature>
<feature type="region of interest" description="Disordered" evidence="1">
    <location>
        <begin position="1"/>
        <end position="30"/>
    </location>
</feature>
<reference evidence="4" key="1">
    <citation type="journal article" date="2019" name="Int. J. Syst. Evol. Microbiol.">
        <title>The Global Catalogue of Microorganisms (GCM) 10K type strain sequencing project: providing services to taxonomists for standard genome sequencing and annotation.</title>
        <authorList>
            <consortium name="The Broad Institute Genomics Platform"/>
            <consortium name="The Broad Institute Genome Sequencing Center for Infectious Disease"/>
            <person name="Wu L."/>
            <person name="Ma J."/>
        </authorList>
    </citation>
    <scope>NUCLEOTIDE SEQUENCE [LARGE SCALE GENOMIC DNA]</scope>
    <source>
        <strain evidence="4">CGMCC 4.1621</strain>
    </source>
</reference>
<feature type="transmembrane region" description="Helical" evidence="2">
    <location>
        <begin position="45"/>
        <end position="63"/>
    </location>
</feature>
<name>A0ABW2ES42_9BACI</name>
<organism evidence="3 4">
    <name type="scientific">Halobacillus seohaensis</name>
    <dbReference type="NCBI Taxonomy" id="447421"/>
    <lineage>
        <taxon>Bacteria</taxon>
        <taxon>Bacillati</taxon>
        <taxon>Bacillota</taxon>
        <taxon>Bacilli</taxon>
        <taxon>Bacillales</taxon>
        <taxon>Bacillaceae</taxon>
        <taxon>Halobacillus</taxon>
    </lineage>
</organism>
<keyword evidence="2" id="KW-1133">Transmembrane helix</keyword>
<protein>
    <submittedName>
        <fullName evidence="3">DUF6366 family protein</fullName>
    </submittedName>
</protein>
<evidence type="ECO:0000256" key="1">
    <source>
        <dbReference type="SAM" id="MobiDB-lite"/>
    </source>
</evidence>
<dbReference type="Pfam" id="PF19893">
    <property type="entry name" value="DUF6366"/>
    <property type="match status" value="1"/>
</dbReference>
<comment type="caution">
    <text evidence="3">The sequence shown here is derived from an EMBL/GenBank/DDBJ whole genome shotgun (WGS) entry which is preliminary data.</text>
</comment>
<evidence type="ECO:0000256" key="2">
    <source>
        <dbReference type="SAM" id="Phobius"/>
    </source>
</evidence>